<keyword evidence="4" id="KW-1185">Reference proteome</keyword>
<evidence type="ECO:0000259" key="2">
    <source>
        <dbReference type="PROSITE" id="PS51468"/>
    </source>
</evidence>
<feature type="region of interest" description="Disordered" evidence="1">
    <location>
        <begin position="581"/>
        <end position="756"/>
    </location>
</feature>
<dbReference type="PANTHER" id="PTHR45737">
    <property type="entry name" value="VON WILLEBRAND FACTOR A DOMAIN-CONTAINING PROTEIN 5A"/>
    <property type="match status" value="1"/>
</dbReference>
<reference evidence="3 4" key="1">
    <citation type="submission" date="2015-08" db="EMBL/GenBank/DDBJ databases">
        <authorList>
            <person name="Babu N.S."/>
            <person name="Beckwith C.J."/>
            <person name="Beseler K.G."/>
            <person name="Brison A."/>
            <person name="Carone J.V."/>
            <person name="Caskin T.P."/>
            <person name="Diamond M."/>
            <person name="Durham M.E."/>
            <person name="Foxe J.M."/>
            <person name="Go M."/>
            <person name="Henderson B.A."/>
            <person name="Jones I.B."/>
            <person name="McGettigan J.A."/>
            <person name="Micheletti S.J."/>
            <person name="Nasrallah M.E."/>
            <person name="Ortiz D."/>
            <person name="Piller C.R."/>
            <person name="Privatt S.R."/>
            <person name="Schneider S.L."/>
            <person name="Sharp S."/>
            <person name="Smith T.C."/>
            <person name="Stanton J.D."/>
            <person name="Ullery H.E."/>
            <person name="Wilson R.J."/>
            <person name="Serrano M.G."/>
            <person name="Buck G."/>
            <person name="Lee V."/>
            <person name="Wang Y."/>
            <person name="Carvalho R."/>
            <person name="Voegtly L."/>
            <person name="Shi R."/>
            <person name="Duckworth R."/>
            <person name="Johnson A."/>
            <person name="Loviza R."/>
            <person name="Walstead R."/>
            <person name="Shah Z."/>
            <person name="Kiflezghi M."/>
            <person name="Wade K."/>
            <person name="Ball S.L."/>
            <person name="Bradley K.W."/>
            <person name="Asai D.J."/>
            <person name="Bowman C.A."/>
            <person name="Russell D.A."/>
            <person name="Pope W.H."/>
            <person name="Jacobs-Sera D."/>
            <person name="Hendrix R.W."/>
            <person name="Hatfull G.F."/>
        </authorList>
    </citation>
    <scope>NUCLEOTIDE SEQUENCE [LARGE SCALE GENOMIC DNA]</scope>
    <source>
        <strain evidence="3 4">DSM 27648</strain>
    </source>
</reference>
<proteinExistence type="predicted"/>
<feature type="domain" description="VIT" evidence="2">
    <location>
        <begin position="52"/>
        <end position="180"/>
    </location>
</feature>
<dbReference type="InterPro" id="IPR036465">
    <property type="entry name" value="vWFA_dom_sf"/>
</dbReference>
<name>A0A0K1Q1K4_9BACT</name>
<accession>A0A0K1Q1K4</accession>
<evidence type="ECO:0000313" key="3">
    <source>
        <dbReference type="EMBL" id="AKU99658.1"/>
    </source>
</evidence>
<dbReference type="EMBL" id="CP012333">
    <property type="protein sequence ID" value="AKU99658.1"/>
    <property type="molecule type" value="Genomic_DNA"/>
</dbReference>
<dbReference type="NCBIfam" id="NF033768">
    <property type="entry name" value="myxo_SS_tail"/>
    <property type="match status" value="1"/>
</dbReference>
<dbReference type="RefSeq" id="WP_146651078.1">
    <property type="nucleotide sequence ID" value="NZ_CP012333.1"/>
</dbReference>
<dbReference type="InterPro" id="IPR013694">
    <property type="entry name" value="VIT"/>
</dbReference>
<evidence type="ECO:0000313" key="4">
    <source>
        <dbReference type="Proteomes" id="UP000064967"/>
    </source>
</evidence>
<dbReference type="SUPFAM" id="SSF48452">
    <property type="entry name" value="TPR-like"/>
    <property type="match status" value="1"/>
</dbReference>
<sequence length="1196" mass="127271">MNEKTLLYGALSVTAIAAIYGVVKAREMRSTTSQSEITTVPVTDSPQRVEQAEVPIRLTASDGTGLKLSSLSAKAAVEDPLALTELHLVFENPENRVLEGTFRITLPQGASLSRFAMKVGSTWQEGEVVEKQAARQAYEDFLHRRQDPALMEQGAGNEFSARVFPIPARGTKEIIIAYSESLEAGAPYVLPLRGLPMLGTLDVDVHAAGSRNAIAGGRPDMTYSVHQQRITPAQDFVVEGKQIPRSNGLRNGDLAIARVVPFASSRPEPLTSAVVLVDTSASRGLGLGEEAKLVKNVLARLPKDANVVVGCFDQEVVSVYEGPAGGFGDKQVSEIVARGALGASDFERAIGWAGEQAKKAKAKRVVLVGDGVATAGETDAQKLRDRVEKLRDAGIERMDAVAIGGIRDDAFLRTIVRGVLDRDGVVLDAKLGADAVARRLGEATSSGVPVKVEGATWAWPEKLDGLQAGDEVMVYARLDANKPVAITVGTQQFTPDLRTIERPLVERAWAQAKIQSLIDAPTDNPSATKHEIVSLSTRHRVLSPHTAMLVLETDWDYQRFGIDRTATVDILTVDNGHASVAHNSRTQDGERTADLGGKNNREKAKGENADRKSRGAPTAEEPWAPSEQAANAPPALEAPAATATGAPAADQEQRPADVPTPMASAAAPAKGFAEQTAPPPPPAPVAQGTRGGSNQSSSLAEGLAAPMPVPTPTPRPATRAGDGPGHAASGGFGAGGAGGGGGGRARDTRTGTSVGSVQVRPNTLVVEQGISQDDAQRVVRGATPQLRACYTGATATDATLHGRFEVRVVIDAQGRVKAVQATQAPASETFKACALSVFRGLSFPAPGTGEAKFAASFDLVNLNGGTESDPQATRDPKLPAAAPYEGRFRIVMDKLSRGDKDDALGEAKQWQTEQPGDVLALVALGEAYEARGDAKTAARAYGSILELFSFRADSRRFAGERLERLHDPFALRLAADTYGKAAEQRPDHPASHRMYAYTLVKTGEYEKAFEALQKGVSRSYPPGRFLGAERILKEDLGLVAAAWAKAEPARRSEIMQKLHAAGGTEENGPSLRFVLAWETDANDVDFHIYDGRGGHAYYGEMRLPSGGALYADVTTGYGPECFTIRKAPSERAYPYKLQAHYYSRGPMGYGMGKLEIVEHDGRGGLSFEERPFVVMVDQAYVDLGTVEKKSDATALK</sequence>
<feature type="compositionally biased region" description="Basic and acidic residues" evidence="1">
    <location>
        <begin position="585"/>
        <end position="613"/>
    </location>
</feature>
<evidence type="ECO:0000256" key="1">
    <source>
        <dbReference type="SAM" id="MobiDB-lite"/>
    </source>
</evidence>
<dbReference type="KEGG" id="llu:AKJ09_06322"/>
<dbReference type="PANTHER" id="PTHR45737:SF6">
    <property type="entry name" value="VON WILLEBRAND FACTOR A DOMAIN-CONTAINING PROTEIN 5A"/>
    <property type="match status" value="1"/>
</dbReference>
<dbReference type="STRING" id="1391654.AKJ09_06322"/>
<dbReference type="InterPro" id="IPR049806">
    <property type="entry name" value="MasK-like_C"/>
</dbReference>
<dbReference type="Pfam" id="PF08487">
    <property type="entry name" value="VIT"/>
    <property type="match status" value="1"/>
</dbReference>
<dbReference type="SUPFAM" id="SSF53300">
    <property type="entry name" value="vWA-like"/>
    <property type="match status" value="1"/>
</dbReference>
<dbReference type="Gene3D" id="1.25.40.10">
    <property type="entry name" value="Tetratricopeptide repeat domain"/>
    <property type="match status" value="1"/>
</dbReference>
<dbReference type="InterPro" id="IPR011990">
    <property type="entry name" value="TPR-like_helical_dom_sf"/>
</dbReference>
<dbReference type="SMART" id="SM00609">
    <property type="entry name" value="VIT"/>
    <property type="match status" value="1"/>
</dbReference>
<organism evidence="3 4">
    <name type="scientific">Labilithrix luteola</name>
    <dbReference type="NCBI Taxonomy" id="1391654"/>
    <lineage>
        <taxon>Bacteria</taxon>
        <taxon>Pseudomonadati</taxon>
        <taxon>Myxococcota</taxon>
        <taxon>Polyangia</taxon>
        <taxon>Polyangiales</taxon>
        <taxon>Labilitrichaceae</taxon>
        <taxon>Labilithrix</taxon>
    </lineage>
</organism>
<feature type="compositionally biased region" description="Low complexity" evidence="1">
    <location>
        <begin position="629"/>
        <end position="649"/>
    </location>
</feature>
<dbReference type="Proteomes" id="UP000064967">
    <property type="component" value="Chromosome"/>
</dbReference>
<protein>
    <recommendedName>
        <fullName evidence="2">VIT domain-containing protein</fullName>
    </recommendedName>
</protein>
<dbReference type="PROSITE" id="PS51468">
    <property type="entry name" value="VIT"/>
    <property type="match status" value="1"/>
</dbReference>
<feature type="compositionally biased region" description="Gly residues" evidence="1">
    <location>
        <begin position="722"/>
        <end position="743"/>
    </location>
</feature>
<dbReference type="AlphaFoldDB" id="A0A0K1Q1K4"/>
<dbReference type="OrthoDB" id="310294at2"/>
<dbReference type="Gene3D" id="3.40.50.410">
    <property type="entry name" value="von Willebrand factor, type A domain"/>
    <property type="match status" value="1"/>
</dbReference>
<gene>
    <name evidence="3" type="ORF">AKJ09_06322</name>
</gene>